<dbReference type="PANTHER" id="PTHR24024">
    <property type="entry name" value="PULMONARY SURFACTANT-ASSOCIATED PROTEIN A"/>
    <property type="match status" value="1"/>
</dbReference>
<comment type="caution">
    <text evidence="1">The sequence shown here is derived from an EMBL/GenBank/DDBJ whole genome shotgun (WGS) entry which is preliminary data.</text>
</comment>
<keyword evidence="2" id="KW-1185">Reference proteome</keyword>
<dbReference type="PANTHER" id="PTHR24024:SF18">
    <property type="entry name" value="SHORT-CHAIN COLLAGEN C4-LIKE"/>
    <property type="match status" value="1"/>
</dbReference>
<sequence>MVPAKSSCPTGWKIQYTVFLTTHYDGFQKSEYICTDNDPEYIEGTRINNFDGKLFYPVKTVCGSLPCPPYTNGTIVKCAVCTK</sequence>
<evidence type="ECO:0000313" key="1">
    <source>
        <dbReference type="EMBL" id="KAK3083770.1"/>
    </source>
</evidence>
<accession>A0AA88XEG9</accession>
<dbReference type="AlphaFoldDB" id="A0AA88XEG9"/>
<dbReference type="InterPro" id="IPR051077">
    <property type="entry name" value="Ca-dependent_lectin"/>
</dbReference>
<gene>
    <name evidence="1" type="ORF">FSP39_002887</name>
</gene>
<proteinExistence type="predicted"/>
<reference evidence="1" key="1">
    <citation type="submission" date="2019-08" db="EMBL/GenBank/DDBJ databases">
        <title>The improved chromosome-level genome for the pearl oyster Pinctada fucata martensii using PacBio sequencing and Hi-C.</title>
        <authorList>
            <person name="Zheng Z."/>
        </authorList>
    </citation>
    <scope>NUCLEOTIDE SEQUENCE</scope>
    <source>
        <strain evidence="1">ZZ-2019</strain>
        <tissue evidence="1">Adductor muscle</tissue>
    </source>
</reference>
<protein>
    <submittedName>
        <fullName evidence="1">Uncharacterized protein</fullName>
    </submittedName>
</protein>
<dbReference type="GO" id="GO:0005615">
    <property type="term" value="C:extracellular space"/>
    <property type="evidence" value="ECO:0007669"/>
    <property type="project" value="TreeGrafter"/>
</dbReference>
<dbReference type="Proteomes" id="UP001186944">
    <property type="component" value="Unassembled WGS sequence"/>
</dbReference>
<evidence type="ECO:0000313" key="2">
    <source>
        <dbReference type="Proteomes" id="UP001186944"/>
    </source>
</evidence>
<name>A0AA88XEG9_PINIB</name>
<dbReference type="EMBL" id="VSWD01000013">
    <property type="protein sequence ID" value="KAK3083770.1"/>
    <property type="molecule type" value="Genomic_DNA"/>
</dbReference>
<organism evidence="1 2">
    <name type="scientific">Pinctada imbricata</name>
    <name type="common">Atlantic pearl-oyster</name>
    <name type="synonym">Pinctada martensii</name>
    <dbReference type="NCBI Taxonomy" id="66713"/>
    <lineage>
        <taxon>Eukaryota</taxon>
        <taxon>Metazoa</taxon>
        <taxon>Spiralia</taxon>
        <taxon>Lophotrochozoa</taxon>
        <taxon>Mollusca</taxon>
        <taxon>Bivalvia</taxon>
        <taxon>Autobranchia</taxon>
        <taxon>Pteriomorphia</taxon>
        <taxon>Pterioida</taxon>
        <taxon>Pterioidea</taxon>
        <taxon>Pteriidae</taxon>
        <taxon>Pinctada</taxon>
    </lineage>
</organism>